<feature type="compositionally biased region" description="Low complexity" evidence="1">
    <location>
        <begin position="585"/>
        <end position="604"/>
    </location>
</feature>
<protein>
    <submittedName>
        <fullName evidence="2">Uncharacterized protein</fullName>
    </submittedName>
</protein>
<organism evidence="2 3">
    <name type="scientific">Rhodotorula taiwanensis</name>
    <dbReference type="NCBI Taxonomy" id="741276"/>
    <lineage>
        <taxon>Eukaryota</taxon>
        <taxon>Fungi</taxon>
        <taxon>Dikarya</taxon>
        <taxon>Basidiomycota</taxon>
        <taxon>Pucciniomycotina</taxon>
        <taxon>Microbotryomycetes</taxon>
        <taxon>Sporidiobolales</taxon>
        <taxon>Sporidiobolaceae</taxon>
        <taxon>Rhodotorula</taxon>
    </lineage>
</organism>
<comment type="caution">
    <text evidence="2">The sequence shown here is derived from an EMBL/GenBank/DDBJ whole genome shotgun (WGS) entry which is preliminary data.</text>
</comment>
<reference evidence="2 3" key="1">
    <citation type="journal article" date="2018" name="Front. Microbiol.">
        <title>Prospects for Fungal Bioremediation of Acidic Radioactive Waste Sites: Characterization and Genome Sequence of Rhodotorula taiwanensis MD1149.</title>
        <authorList>
            <person name="Tkavc R."/>
            <person name="Matrosova V.Y."/>
            <person name="Grichenko O.E."/>
            <person name="Gostincar C."/>
            <person name="Volpe R.P."/>
            <person name="Klimenkova P."/>
            <person name="Gaidamakova E.K."/>
            <person name="Zhou C.E."/>
            <person name="Stewart B.J."/>
            <person name="Lyman M.G."/>
            <person name="Malfatti S.A."/>
            <person name="Rubinfeld B."/>
            <person name="Courtot M."/>
            <person name="Singh J."/>
            <person name="Dalgard C.L."/>
            <person name="Hamilton T."/>
            <person name="Frey K.G."/>
            <person name="Gunde-Cimerman N."/>
            <person name="Dugan L."/>
            <person name="Daly M.J."/>
        </authorList>
    </citation>
    <scope>NUCLEOTIDE SEQUENCE [LARGE SCALE GENOMIC DNA]</scope>
    <source>
        <strain evidence="2 3">MD1149</strain>
    </source>
</reference>
<feature type="region of interest" description="Disordered" evidence="1">
    <location>
        <begin position="549"/>
        <end position="616"/>
    </location>
</feature>
<accession>A0A2S5BGZ8</accession>
<dbReference type="AlphaFoldDB" id="A0A2S5BGZ8"/>
<dbReference type="Proteomes" id="UP000237144">
    <property type="component" value="Unassembled WGS sequence"/>
</dbReference>
<name>A0A2S5BGZ8_9BASI</name>
<feature type="region of interest" description="Disordered" evidence="1">
    <location>
        <begin position="1"/>
        <end position="22"/>
    </location>
</feature>
<feature type="compositionally biased region" description="Polar residues" evidence="1">
    <location>
        <begin position="557"/>
        <end position="577"/>
    </location>
</feature>
<evidence type="ECO:0000313" key="2">
    <source>
        <dbReference type="EMBL" id="POY76037.1"/>
    </source>
</evidence>
<evidence type="ECO:0000256" key="1">
    <source>
        <dbReference type="SAM" id="MobiDB-lite"/>
    </source>
</evidence>
<dbReference type="OrthoDB" id="10679361at2759"/>
<keyword evidence="3" id="KW-1185">Reference proteome</keyword>
<proteinExistence type="predicted"/>
<evidence type="ECO:0000313" key="3">
    <source>
        <dbReference type="Proteomes" id="UP000237144"/>
    </source>
</evidence>
<sequence>MDDSHGVVAAEQNPPPAPMPAASRLPNEVLTEIFISVMQYRHIYGRFPRYPRQPSLLKCLTLSKRFYDIVLPVWLGDTKVDLCTERGREALRRLVLPGSCELVEVLDVKIDWTQASHDMASLTAFQNVRELKLDFGPSTPKDGLGRVSLPLSLKDTLANLPRLDSLMFYPPILIPRDWAPVLSRIRTFNSDYISFNANLQWCLSQSRTSRLDLVVDGAKDAIMQGSEIGLIPWSPDLRTLSICQTPSVGPEDMGYAMRHCHRATRLLATRPTLSRLLVQIERADDSYPGFAIQTGLALADFLSCPDVRIECHATTGFGRVSDTPDSFLAIQNLTLFVTVYLCEDYIFDEFLAFLKRLPNLKKLDLAYFVLAASQIPHSIESMSERKLARHVPCLVSLLQRLIDTSLLEVYVHASYRVSGAARWQRNDLSKEKPSRNSITQIWTPDLGGDLSSSAGNSTSLPDVSADTFGGINDLLSGLTGLQSNAGTKGSDDAGTAAELASLTGSAPSSDPTQAVETDAVAELTAGPNLEGATSAIGLLAAAVTDSSTAASSSTVANENALSTDSTTAEPASATVTPSAAGAGNATTSMTTDSVTATAAADPSSLPLISTASSPAPRLIRPRRLQQRRSLPQHLRLDCLNSLRLPTLTELPHACW</sequence>
<dbReference type="EMBL" id="PJQD01000008">
    <property type="protein sequence ID" value="POY76037.1"/>
    <property type="molecule type" value="Genomic_DNA"/>
</dbReference>
<gene>
    <name evidence="2" type="ORF">BMF94_0760</name>
</gene>